<keyword evidence="1" id="KW-0227">DNA damage</keyword>
<evidence type="ECO:0000259" key="3">
    <source>
        <dbReference type="Pfam" id="PF05970"/>
    </source>
</evidence>
<dbReference type="Gene3D" id="3.40.50.300">
    <property type="entry name" value="P-loop containing nucleotide triphosphate hydrolases"/>
    <property type="match status" value="1"/>
</dbReference>
<feature type="domain" description="DNA helicase Pif1-like DEAD-box helicase" evidence="3">
    <location>
        <begin position="337"/>
        <end position="560"/>
    </location>
</feature>
<keyword evidence="1" id="KW-0233">DNA recombination</keyword>
<evidence type="ECO:0000313" key="6">
    <source>
        <dbReference type="Proteomes" id="UP000663671"/>
    </source>
</evidence>
<name>A0A8A1MLE6_AJECA</name>
<keyword evidence="1" id="KW-0547">Nucleotide-binding</keyword>
<dbReference type="InterPro" id="IPR010285">
    <property type="entry name" value="DNA_helicase_pif1-like_DEAD"/>
</dbReference>
<comment type="similarity">
    <text evidence="1">Belongs to the helicase family.</text>
</comment>
<dbReference type="GO" id="GO:0000723">
    <property type="term" value="P:telomere maintenance"/>
    <property type="evidence" value="ECO:0007669"/>
    <property type="project" value="InterPro"/>
</dbReference>
<keyword evidence="1" id="KW-0067">ATP-binding</keyword>
<evidence type="ECO:0000256" key="2">
    <source>
        <dbReference type="SAM" id="MobiDB-lite"/>
    </source>
</evidence>
<keyword evidence="1" id="KW-0378">Hydrolase</keyword>
<evidence type="ECO:0000259" key="4">
    <source>
        <dbReference type="Pfam" id="PF14214"/>
    </source>
</evidence>
<organism evidence="5 6">
    <name type="scientific">Ajellomyces capsulatus</name>
    <name type="common">Darling's disease fungus</name>
    <name type="synonym">Histoplasma capsulatum</name>
    <dbReference type="NCBI Taxonomy" id="5037"/>
    <lineage>
        <taxon>Eukaryota</taxon>
        <taxon>Fungi</taxon>
        <taxon>Dikarya</taxon>
        <taxon>Ascomycota</taxon>
        <taxon>Pezizomycotina</taxon>
        <taxon>Eurotiomycetes</taxon>
        <taxon>Eurotiomycetidae</taxon>
        <taxon>Onygenales</taxon>
        <taxon>Ajellomycetaceae</taxon>
        <taxon>Histoplasma</taxon>
    </lineage>
</organism>
<dbReference type="InterPro" id="IPR051055">
    <property type="entry name" value="PIF1_helicase"/>
</dbReference>
<dbReference type="CDD" id="cd18809">
    <property type="entry name" value="SF1_C_RecD"/>
    <property type="match status" value="1"/>
</dbReference>
<comment type="cofactor">
    <cofactor evidence="1">
        <name>Mg(2+)</name>
        <dbReference type="ChEBI" id="CHEBI:18420"/>
    </cofactor>
</comment>
<dbReference type="SUPFAM" id="SSF52540">
    <property type="entry name" value="P-loop containing nucleoside triphosphate hydrolases"/>
    <property type="match status" value="2"/>
</dbReference>
<dbReference type="EMBL" id="CP069116">
    <property type="protein sequence ID" value="QSS66645.1"/>
    <property type="molecule type" value="Genomic_DNA"/>
</dbReference>
<dbReference type="Pfam" id="PF05970">
    <property type="entry name" value="PIF1"/>
    <property type="match status" value="1"/>
</dbReference>
<dbReference type="GO" id="GO:0005524">
    <property type="term" value="F:ATP binding"/>
    <property type="evidence" value="ECO:0007669"/>
    <property type="project" value="UniProtKB-KW"/>
</dbReference>
<dbReference type="Proteomes" id="UP000663671">
    <property type="component" value="Chromosome 6"/>
</dbReference>
<feature type="compositionally biased region" description="Low complexity" evidence="2">
    <location>
        <begin position="721"/>
        <end position="731"/>
    </location>
</feature>
<proteinExistence type="inferred from homology"/>
<dbReference type="InterPro" id="IPR025476">
    <property type="entry name" value="Helitron_helicase-like"/>
</dbReference>
<feature type="domain" description="Helitron helicase-like" evidence="4">
    <location>
        <begin position="2"/>
        <end position="101"/>
    </location>
</feature>
<dbReference type="EC" id="5.6.2.3" evidence="1"/>
<dbReference type="VEuPathDB" id="FungiDB:I7I51_02834"/>
<dbReference type="InterPro" id="IPR027417">
    <property type="entry name" value="P-loop_NTPase"/>
</dbReference>
<dbReference type="PANTHER" id="PTHR47642">
    <property type="entry name" value="ATP-DEPENDENT DNA HELICASE"/>
    <property type="match status" value="1"/>
</dbReference>
<comment type="catalytic activity">
    <reaction evidence="1">
        <text>ATP + H2O = ADP + phosphate + H(+)</text>
        <dbReference type="Rhea" id="RHEA:13065"/>
        <dbReference type="ChEBI" id="CHEBI:15377"/>
        <dbReference type="ChEBI" id="CHEBI:15378"/>
        <dbReference type="ChEBI" id="CHEBI:30616"/>
        <dbReference type="ChEBI" id="CHEBI:43474"/>
        <dbReference type="ChEBI" id="CHEBI:456216"/>
        <dbReference type="EC" id="5.6.2.3"/>
    </reaction>
</comment>
<accession>A0A8A1MLE6</accession>
<dbReference type="OrthoDB" id="4366783at2759"/>
<dbReference type="Pfam" id="PF14214">
    <property type="entry name" value="Helitron_like_N"/>
    <property type="match status" value="1"/>
</dbReference>
<dbReference type="GO" id="GO:0043139">
    <property type="term" value="F:5'-3' DNA helicase activity"/>
    <property type="evidence" value="ECO:0007669"/>
    <property type="project" value="UniProtKB-EC"/>
</dbReference>
<reference evidence="5" key="1">
    <citation type="submission" date="2021-01" db="EMBL/GenBank/DDBJ databases">
        <title>Chromosome-level genome assembly of a human fungal pathogen reveals clustering of transcriptionally co-regulated genes.</title>
        <authorList>
            <person name="Voorhies M."/>
            <person name="Cohen S."/>
            <person name="Shea T.P."/>
            <person name="Petrus S."/>
            <person name="Munoz J.F."/>
            <person name="Poplawski S."/>
            <person name="Goldman W.E."/>
            <person name="Michael T."/>
            <person name="Cuomo C.A."/>
            <person name="Sil A."/>
            <person name="Beyhan S."/>
        </authorList>
    </citation>
    <scope>NUCLEOTIDE SEQUENCE</scope>
    <source>
        <strain evidence="5">WU24</strain>
    </source>
</reference>
<feature type="compositionally biased region" description="Acidic residues" evidence="2">
    <location>
        <begin position="739"/>
        <end position="749"/>
    </location>
</feature>
<dbReference type="PANTHER" id="PTHR47642:SF6">
    <property type="entry name" value="ATP-DEPENDENT DNA HELICASE"/>
    <property type="match status" value="1"/>
</dbReference>
<dbReference type="GO" id="GO:0016787">
    <property type="term" value="F:hydrolase activity"/>
    <property type="evidence" value="ECO:0007669"/>
    <property type="project" value="UniProtKB-KW"/>
</dbReference>
<dbReference type="GO" id="GO:0006281">
    <property type="term" value="P:DNA repair"/>
    <property type="evidence" value="ECO:0007669"/>
    <property type="project" value="UniProtKB-KW"/>
</dbReference>
<evidence type="ECO:0000256" key="1">
    <source>
        <dbReference type="RuleBase" id="RU363044"/>
    </source>
</evidence>
<dbReference type="AlphaFoldDB" id="A0A8A1MLE6"/>
<gene>
    <name evidence="5" type="ORF">I7I51_02834</name>
</gene>
<sequence>MKRQQLQEYVENLQSPHLFLTLSAADYHWDDLMRLLPNYENWKNGTSSERIKIVRENICDNPAIVAHWFHLCFTIFKQEVLTKKFDIQNTFGHLSSVLNRVQRHHCSAKYCICKERCTGIERCHFHYSIPTQAEPTLRKPTGSSYYRLFPCRNDNQQRQLYTIQEEGLTRGLSYLQKYKQRPKELEDLTFFEFLQEYNHHPNRYNRRTRANYRILIYFPIYKPQSQAEDYRRVKLLLHHPFHEVDDLKTLDLPSSFDTFAEAFNYCKEAHVHSNDVYDNDISEPESEFEDVDVEKNELQNSFNELAALLPDDPHNITELNDLSFIGNRSIDCEYNCLEHDQRLLFDTVVNHFNEYIRTDDNSVPLLINLNGKTETGKTFVITVLSVTLQNMAAENDIPSPILRAASTGVAAHTISDRTLHSIFRLPIKQTSRYEELNPQTLQAMQAGMRNIQYLIIDEKFMIGLCQLSWIDQTCKAIYSHNHHLSFDGLSVIFSDDFYQLPPVLQKPLFHSGELQNPDEINSCNLYYKFNQTIQLTVIRRQEGNDQESNQFRMVLYSLREENVSVNDWKFLAGRIQANLSHQFHEFTDAIRLYIKQEPVRGYNMQAISDSDHPVINIITDNDDPKTDELNSDEAGNLHQILPLRTQFSITIAYAITVHKSQSLSLDKAVLNITKKDFTSGLTYVTVSQVKFYKGLLFEKAFDYICFSITFDLPIHSSSSSFSQPPQLSQASTMSQSMQESDDDPYTANI</sequence>
<keyword evidence="1" id="KW-0347">Helicase</keyword>
<protein>
    <recommendedName>
        <fullName evidence="1">ATP-dependent DNA helicase</fullName>
        <ecNumber evidence="1">5.6.2.3</ecNumber>
    </recommendedName>
</protein>
<keyword evidence="1" id="KW-0234">DNA repair</keyword>
<feature type="region of interest" description="Disordered" evidence="2">
    <location>
        <begin position="721"/>
        <end position="749"/>
    </location>
</feature>
<evidence type="ECO:0000313" key="5">
    <source>
        <dbReference type="EMBL" id="QSS66645.1"/>
    </source>
</evidence>
<dbReference type="GO" id="GO:0006310">
    <property type="term" value="P:DNA recombination"/>
    <property type="evidence" value="ECO:0007669"/>
    <property type="project" value="UniProtKB-KW"/>
</dbReference>